<name>A0ABV6SI21_AZOPA</name>
<comment type="caution">
    <text evidence="1">The sequence shown here is derived from an EMBL/GenBank/DDBJ whole genome shotgun (WGS) entry which is preliminary data.</text>
</comment>
<dbReference type="PANTHER" id="PTHR42972:SF8">
    <property type="entry name" value="POLYHYDROXYBUTYRATE DEPOLYMERASE"/>
    <property type="match status" value="1"/>
</dbReference>
<protein>
    <submittedName>
        <fullName evidence="1">Poly(3-hydroxybutyrate) depolymerase</fullName>
    </submittedName>
</protein>
<gene>
    <name evidence="1" type="ORF">ACFFGX_06100</name>
</gene>
<dbReference type="EMBL" id="JBHLSS010000039">
    <property type="protein sequence ID" value="MFC0709177.1"/>
    <property type="molecule type" value="Genomic_DNA"/>
</dbReference>
<organism evidence="1 2">
    <name type="scientific">Azorhizophilus paspali</name>
    <name type="common">Azotobacter paspali</name>
    <dbReference type="NCBI Taxonomy" id="69963"/>
    <lineage>
        <taxon>Bacteria</taxon>
        <taxon>Pseudomonadati</taxon>
        <taxon>Pseudomonadota</taxon>
        <taxon>Gammaproteobacteria</taxon>
        <taxon>Pseudomonadales</taxon>
        <taxon>Pseudomonadaceae</taxon>
        <taxon>Azorhizophilus</taxon>
    </lineage>
</organism>
<dbReference type="SUPFAM" id="SSF53474">
    <property type="entry name" value="alpha/beta-Hydrolases"/>
    <property type="match status" value="1"/>
</dbReference>
<dbReference type="PANTHER" id="PTHR42972">
    <property type="entry name" value="TOL-PAL SYSTEM PROTEIN TOLB"/>
    <property type="match status" value="1"/>
</dbReference>
<keyword evidence="2" id="KW-1185">Reference proteome</keyword>
<evidence type="ECO:0000313" key="1">
    <source>
        <dbReference type="EMBL" id="MFC0709177.1"/>
    </source>
</evidence>
<evidence type="ECO:0000313" key="2">
    <source>
        <dbReference type="Proteomes" id="UP001589891"/>
    </source>
</evidence>
<dbReference type="RefSeq" id="WP_376943837.1">
    <property type="nucleotide sequence ID" value="NZ_CP171449.1"/>
</dbReference>
<dbReference type="Gene3D" id="3.40.50.1820">
    <property type="entry name" value="alpha/beta hydrolase"/>
    <property type="match status" value="1"/>
</dbReference>
<proteinExistence type="predicted"/>
<reference evidence="1 2" key="1">
    <citation type="submission" date="2024-09" db="EMBL/GenBank/DDBJ databases">
        <authorList>
            <person name="Sun Q."/>
            <person name="Mori K."/>
        </authorList>
    </citation>
    <scope>NUCLEOTIDE SEQUENCE [LARGE SCALE GENOMIC DNA]</scope>
    <source>
        <strain evidence="1 2">NCAIM B.01794</strain>
    </source>
</reference>
<accession>A0ABV6SI21</accession>
<dbReference type="InterPro" id="IPR029058">
    <property type="entry name" value="AB_hydrolase_fold"/>
</dbReference>
<dbReference type="Proteomes" id="UP001589891">
    <property type="component" value="Unassembled WGS sequence"/>
</dbReference>
<sequence length="346" mass="37960">MTMLLSVASAEVQTVKLPACGAEIRKTSVSGLSSGAFMTSQLYLAFSEIMVGASIVASGPYLCAKSWAGNSLLVNATPPRMHPPTVESGPNTPRLARYATTLAEYGHIAPLKNLEDDRTYIFSGTWDEIITTTVVNQTREFFKAVGIPEASIRYDKSIAAGHAFLTDDNTDTACALTRAPCINDCDFSQAGAILEQIHQGLKSPARHRDDSLIAFDHKEFIDSPYTSMDDTAYAYVPTACQSDKSCPVHVVFHGCWQGSRFTGDQYYARTGYNRLAEANNLIMLYPQVRPSSASPLNPDGCWDFWGYSSLDSPTPDYFTRNAPQLRAIHKMIARLAEPHPEPIHCT</sequence>